<dbReference type="CDD" id="cd01335">
    <property type="entry name" value="Radical_SAM"/>
    <property type="match status" value="1"/>
</dbReference>
<evidence type="ECO:0000256" key="8">
    <source>
        <dbReference type="ARBA" id="ARBA00022694"/>
    </source>
</evidence>
<dbReference type="OrthoDB" id="10265243at2759"/>
<dbReference type="Pfam" id="PF04055">
    <property type="entry name" value="Radical_SAM"/>
    <property type="match status" value="1"/>
</dbReference>
<feature type="binding site" evidence="16">
    <location>
        <position position="112"/>
    </location>
    <ligand>
        <name>[4Fe-4S] cluster</name>
        <dbReference type="ChEBI" id="CHEBI:49883"/>
        <note>4Fe-4S-S-AdoMet</note>
    </ligand>
</feature>
<keyword evidence="5 15" id="KW-0820">tRNA-binding</keyword>
<keyword evidence="4" id="KW-0004">4Fe-4S</keyword>
<protein>
    <recommendedName>
        <fullName evidence="3 15">Elongator complex protein 3</fullName>
        <ecNumber evidence="15">2.3.1.-</ecNumber>
    </recommendedName>
</protein>
<dbReference type="UniPathway" id="UPA00988"/>
<dbReference type="Pfam" id="PF16199">
    <property type="entry name" value="Radical_SAM_C"/>
    <property type="match status" value="1"/>
</dbReference>
<comment type="cofactor">
    <cofactor evidence="15 16">
        <name>[4Fe-4S] cluster</name>
        <dbReference type="ChEBI" id="CHEBI:49883"/>
    </cofactor>
    <text evidence="15 16">Binds 1 [4Fe-4S] cluster. The cluster is coordinated with 3 cysteines and an exchangeable S-adenosyl-L-methionine.</text>
</comment>
<evidence type="ECO:0000256" key="16">
    <source>
        <dbReference type="PIRSR" id="PIRSR005669-1"/>
    </source>
</evidence>
<dbReference type="InterPro" id="IPR007197">
    <property type="entry name" value="rSAM"/>
</dbReference>
<evidence type="ECO:0000256" key="15">
    <source>
        <dbReference type="PIRNR" id="PIRNR005669"/>
    </source>
</evidence>
<proteinExistence type="inferred from homology"/>
<dbReference type="PANTHER" id="PTHR11135">
    <property type="entry name" value="HISTONE ACETYLTRANSFERASE-RELATED"/>
    <property type="match status" value="1"/>
</dbReference>
<dbReference type="SFLD" id="SFLDS00029">
    <property type="entry name" value="Radical_SAM"/>
    <property type="match status" value="1"/>
</dbReference>
<evidence type="ECO:0000256" key="5">
    <source>
        <dbReference type="ARBA" id="ARBA00022555"/>
    </source>
</evidence>
<dbReference type="InterPro" id="IPR016181">
    <property type="entry name" value="Acyl_CoA_acyltransferase"/>
</dbReference>
<keyword evidence="6 15" id="KW-0808">Transferase</keyword>
<organism evidence="19 20">
    <name type="scientific">Falco tinnunculus</name>
    <name type="common">Common kestrel</name>
    <dbReference type="NCBI Taxonomy" id="100819"/>
    <lineage>
        <taxon>Eukaryota</taxon>
        <taxon>Metazoa</taxon>
        <taxon>Chordata</taxon>
        <taxon>Craniata</taxon>
        <taxon>Vertebrata</taxon>
        <taxon>Euteleostomi</taxon>
        <taxon>Archelosauria</taxon>
        <taxon>Archosauria</taxon>
        <taxon>Dinosauria</taxon>
        <taxon>Saurischia</taxon>
        <taxon>Theropoda</taxon>
        <taxon>Coelurosauria</taxon>
        <taxon>Aves</taxon>
        <taxon>Neognathae</taxon>
        <taxon>Neoaves</taxon>
        <taxon>Telluraves</taxon>
        <taxon>Australaves</taxon>
        <taxon>Falconiformes</taxon>
        <taxon>Falconidae</taxon>
        <taxon>Falco</taxon>
    </lineage>
</organism>
<evidence type="ECO:0000256" key="7">
    <source>
        <dbReference type="ARBA" id="ARBA00022691"/>
    </source>
</evidence>
<sequence length="547" mass="62361">MKQKRKGDLSHAELMMMTIADIIKQLIEAHEQGKDVNLNKLKTKTSAKYGLSAQPRLVDIIAAVPPQYRRVLVPKLKAKPIRTASGIAVVAVMCKPHRCPHINFTGNICVYCPGGPDSDFEYSTQSYTGYEPTSMRAIRARYDPYLQTRHRVEQLKQLGHSVDKVEFIVMGGTFMALPEDYRDYFIRNLHDALSGHTSNNVAEAVRYSERSLTKCVGITIETRPDYCLKRHLSDMLSYGCTRLEIGVQSVYEDVARDTNRGHTVKAVCESFHLAKDAGFKVVAHMMPDLPNMGLERDMDQFIEFFENPAFRPDGMKLYPTLVIRGTGLYELWKTGRYRSYPPSTLVDLVARILALVPPWTRVYRVQRDIPMPLVSSGVEHGNLRELALARMKDLGTQCRDVRTREVGIQEIHHKVRPYQIELVRRDYVANGGWETFLSYEDPDQDILVGLLRLRKCSEESFRPELKGGVSIVRELHVYGSVVPVSSRDPSKFQHQGFGMLLMEEAERIAKEEHGSWKIAVISGVGTRNYYRKIGYELEGPYMVKRLD</sequence>
<dbReference type="NCBIfam" id="TIGR01211">
    <property type="entry name" value="ELP3"/>
    <property type="match status" value="1"/>
</dbReference>
<evidence type="ECO:0000256" key="10">
    <source>
        <dbReference type="ARBA" id="ARBA00022884"/>
    </source>
</evidence>
<dbReference type="EC" id="2.3.1.-" evidence="15"/>
<dbReference type="Proteomes" id="UP000694562">
    <property type="component" value="Unplaced"/>
</dbReference>
<feature type="binding site" evidence="16">
    <location>
        <position position="109"/>
    </location>
    <ligand>
        <name>[4Fe-4S] cluster</name>
        <dbReference type="ChEBI" id="CHEBI:49883"/>
        <note>4Fe-4S-S-AdoMet</note>
    </ligand>
</feature>
<dbReference type="OMA" id="TFETRPD"/>
<dbReference type="Ensembl" id="ENSFTIT00000020943.1">
    <property type="protein sequence ID" value="ENSFTIP00000020107.1"/>
    <property type="gene ID" value="ENSFTIG00000013143.1"/>
</dbReference>
<reference evidence="19" key="2">
    <citation type="submission" date="2025-09" db="UniProtKB">
        <authorList>
            <consortium name="Ensembl"/>
        </authorList>
    </citation>
    <scope>IDENTIFICATION</scope>
</reference>
<dbReference type="GO" id="GO:0106261">
    <property type="term" value="F:tRNA uridine(34) acetyltransferase activity"/>
    <property type="evidence" value="ECO:0007669"/>
    <property type="project" value="UniProtKB-EC"/>
</dbReference>
<dbReference type="PANTHER" id="PTHR11135:SF0">
    <property type="entry name" value="ELONGATOR COMPLEX PROTEIN 3"/>
    <property type="match status" value="1"/>
</dbReference>
<evidence type="ECO:0000313" key="19">
    <source>
        <dbReference type="Ensembl" id="ENSFTIP00000020107.1"/>
    </source>
</evidence>
<feature type="binding site" evidence="16">
    <location>
        <position position="99"/>
    </location>
    <ligand>
        <name>[4Fe-4S] cluster</name>
        <dbReference type="ChEBI" id="CHEBI:49883"/>
        <note>4Fe-4S-S-AdoMet</note>
    </ligand>
</feature>
<dbReference type="SFLD" id="SFLDF00344">
    <property type="entry name" value="ELP3-like"/>
    <property type="match status" value="1"/>
</dbReference>
<dbReference type="SUPFAM" id="SSF102114">
    <property type="entry name" value="Radical SAM enzymes"/>
    <property type="match status" value="1"/>
</dbReference>
<evidence type="ECO:0000259" key="17">
    <source>
        <dbReference type="PROSITE" id="PS51186"/>
    </source>
</evidence>
<keyword evidence="12 15" id="KW-0411">Iron-sulfur</keyword>
<name>A0A8C4UZQ3_FALTI</name>
<evidence type="ECO:0000256" key="9">
    <source>
        <dbReference type="ARBA" id="ARBA00022723"/>
    </source>
</evidence>
<accession>A0A8C4UZQ3</accession>
<evidence type="ECO:0000256" key="2">
    <source>
        <dbReference type="ARBA" id="ARBA00005494"/>
    </source>
</evidence>
<dbReference type="GO" id="GO:0005737">
    <property type="term" value="C:cytoplasm"/>
    <property type="evidence" value="ECO:0007669"/>
    <property type="project" value="TreeGrafter"/>
</dbReference>
<dbReference type="InterPro" id="IPR032432">
    <property type="entry name" value="Radical_SAM_C"/>
</dbReference>
<keyword evidence="7 15" id="KW-0949">S-adenosyl-L-methionine</keyword>
<dbReference type="PROSITE" id="PS51186">
    <property type="entry name" value="GNAT"/>
    <property type="match status" value="1"/>
</dbReference>
<dbReference type="AlphaFoldDB" id="A0A8C4UZQ3"/>
<dbReference type="GO" id="GO:0046872">
    <property type="term" value="F:metal ion binding"/>
    <property type="evidence" value="ECO:0007669"/>
    <property type="project" value="UniProtKB-KW"/>
</dbReference>
<dbReference type="GO" id="GO:0000049">
    <property type="term" value="F:tRNA binding"/>
    <property type="evidence" value="ECO:0007669"/>
    <property type="project" value="UniProtKB-KW"/>
</dbReference>
<comment type="catalytic activity">
    <reaction evidence="14">
        <text>uridine(34) in tRNA + acetyl-CoA + S-adenosyl-L-methionine + H2O = 5-(carboxymethyl)uridine(34) in tRNA + 5'-deoxyadenosine + L-methionine + CoA + 2 H(+)</text>
        <dbReference type="Rhea" id="RHEA:61020"/>
        <dbReference type="Rhea" id="RHEA-COMP:10407"/>
        <dbReference type="Rhea" id="RHEA-COMP:11727"/>
        <dbReference type="ChEBI" id="CHEBI:15377"/>
        <dbReference type="ChEBI" id="CHEBI:15378"/>
        <dbReference type="ChEBI" id="CHEBI:17319"/>
        <dbReference type="ChEBI" id="CHEBI:57287"/>
        <dbReference type="ChEBI" id="CHEBI:57288"/>
        <dbReference type="ChEBI" id="CHEBI:57844"/>
        <dbReference type="ChEBI" id="CHEBI:59789"/>
        <dbReference type="ChEBI" id="CHEBI:65315"/>
        <dbReference type="ChEBI" id="CHEBI:74882"/>
        <dbReference type="EC" id="2.3.1.311"/>
    </reaction>
    <physiologicalReaction direction="left-to-right" evidence="14">
        <dbReference type="Rhea" id="RHEA:61021"/>
    </physiologicalReaction>
</comment>
<keyword evidence="10" id="KW-0694">RNA-binding</keyword>
<evidence type="ECO:0000256" key="14">
    <source>
        <dbReference type="ARBA" id="ARBA00047372"/>
    </source>
</evidence>
<feature type="domain" description="Radical SAM core" evidence="18">
    <location>
        <begin position="82"/>
        <end position="372"/>
    </location>
</feature>
<keyword evidence="20" id="KW-1185">Reference proteome</keyword>
<evidence type="ECO:0000259" key="18">
    <source>
        <dbReference type="PROSITE" id="PS51918"/>
    </source>
</evidence>
<comment type="function">
    <text evidence="15">Catalytic tRNA acetyltransferase subunit of the elongator complex, which is required for multiple tRNA modifications, including mcm5U (5-methoxycarbonylmethyl uridine), mcm5s2U (5-methoxycarbonylmethyl-2-thiouridine), and ncm5U (5-carbamoylmethyl uridine). In the elongator complex, acts as a tRNA uridine(34) acetyltransferase by mediating formation of carboxymethyluridine in the wobble base at position 34 in tRNAs.</text>
</comment>
<dbReference type="GO" id="GO:0033588">
    <property type="term" value="C:elongator holoenzyme complex"/>
    <property type="evidence" value="ECO:0007669"/>
    <property type="project" value="TreeGrafter"/>
</dbReference>
<dbReference type="InterPro" id="IPR058240">
    <property type="entry name" value="rSAM_sf"/>
</dbReference>
<dbReference type="PROSITE" id="PS51918">
    <property type="entry name" value="RADICAL_SAM"/>
    <property type="match status" value="1"/>
</dbReference>
<dbReference type="SUPFAM" id="SSF55729">
    <property type="entry name" value="Acyl-CoA N-acyltransferases (Nat)"/>
    <property type="match status" value="1"/>
</dbReference>
<dbReference type="InterPro" id="IPR056591">
    <property type="entry name" value="ELP3-like_N"/>
</dbReference>
<feature type="domain" description="N-acetyltransferase" evidence="17">
    <location>
        <begin position="396"/>
        <end position="547"/>
    </location>
</feature>
<evidence type="ECO:0000256" key="13">
    <source>
        <dbReference type="ARBA" id="ARBA00023315"/>
    </source>
</evidence>
<evidence type="ECO:0000256" key="3">
    <source>
        <dbReference type="ARBA" id="ARBA00020266"/>
    </source>
</evidence>
<dbReference type="SMART" id="SM00729">
    <property type="entry name" value="Elp3"/>
    <property type="match status" value="1"/>
</dbReference>
<evidence type="ECO:0000256" key="1">
    <source>
        <dbReference type="ARBA" id="ARBA00005043"/>
    </source>
</evidence>
<dbReference type="FunFam" id="3.40.630.30:FF:000003">
    <property type="entry name" value="Elongator complex protein 3"/>
    <property type="match status" value="1"/>
</dbReference>
<dbReference type="InterPro" id="IPR034687">
    <property type="entry name" value="ELP3-like"/>
</dbReference>
<keyword evidence="8 15" id="KW-0819">tRNA processing</keyword>
<dbReference type="GO" id="GO:0051539">
    <property type="term" value="F:4 iron, 4 sulfur cluster binding"/>
    <property type="evidence" value="ECO:0007669"/>
    <property type="project" value="UniProtKB-KW"/>
</dbReference>
<keyword evidence="11 16" id="KW-0408">Iron</keyword>
<keyword evidence="9 15" id="KW-0479">Metal-binding</keyword>
<dbReference type="PIRSF" id="PIRSF005669">
    <property type="entry name" value="Hist_AcTrfase_ELP3"/>
    <property type="match status" value="1"/>
</dbReference>
<comment type="pathway">
    <text evidence="1">tRNA modification; 5-methoxycarbonylmethyl-2-thiouridine-tRNA biosynthesis.</text>
</comment>
<dbReference type="GO" id="GO:0002926">
    <property type="term" value="P:tRNA wobble base 5-methoxycarbonylmethyl-2-thiouridinylation"/>
    <property type="evidence" value="ECO:0007669"/>
    <property type="project" value="TreeGrafter"/>
</dbReference>
<dbReference type="InterPro" id="IPR006638">
    <property type="entry name" value="Elp3/MiaA/NifB-like_rSAM"/>
</dbReference>
<evidence type="ECO:0000313" key="20">
    <source>
        <dbReference type="Proteomes" id="UP000694562"/>
    </source>
</evidence>
<evidence type="ECO:0000256" key="11">
    <source>
        <dbReference type="ARBA" id="ARBA00023004"/>
    </source>
</evidence>
<dbReference type="GO" id="GO:0005634">
    <property type="term" value="C:nucleus"/>
    <property type="evidence" value="ECO:0007669"/>
    <property type="project" value="TreeGrafter"/>
</dbReference>
<evidence type="ECO:0000256" key="12">
    <source>
        <dbReference type="ARBA" id="ARBA00023014"/>
    </source>
</evidence>
<comment type="similarity">
    <text evidence="2 15">Belongs to the ELP3 family.</text>
</comment>
<dbReference type="SFLD" id="SFLDG01086">
    <property type="entry name" value="elongater_protein-like"/>
    <property type="match status" value="1"/>
</dbReference>
<dbReference type="Gene3D" id="3.40.630.30">
    <property type="match status" value="1"/>
</dbReference>
<evidence type="ECO:0000256" key="6">
    <source>
        <dbReference type="ARBA" id="ARBA00022679"/>
    </source>
</evidence>
<dbReference type="Pfam" id="PF23613">
    <property type="entry name" value="ELP3_N"/>
    <property type="match status" value="1"/>
</dbReference>
<keyword evidence="13 15" id="KW-0012">Acyltransferase</keyword>
<dbReference type="InterPro" id="IPR000182">
    <property type="entry name" value="GNAT_dom"/>
</dbReference>
<evidence type="ECO:0000256" key="4">
    <source>
        <dbReference type="ARBA" id="ARBA00022485"/>
    </source>
</evidence>
<reference evidence="19" key="1">
    <citation type="submission" date="2025-08" db="UniProtKB">
        <authorList>
            <consortium name="Ensembl"/>
        </authorList>
    </citation>
    <scope>IDENTIFICATION</scope>
</reference>
<dbReference type="InterPro" id="IPR039661">
    <property type="entry name" value="ELP3"/>
</dbReference>